<comment type="caution">
    <text evidence="1">The sequence shown here is derived from an EMBL/GenBank/DDBJ whole genome shotgun (WGS) entry which is preliminary data.</text>
</comment>
<reference evidence="2" key="1">
    <citation type="journal article" date="2023" name="Front. Plant Sci.">
        <title>Chromosomal-level genome assembly of Melastoma candidum provides insights into trichome evolution.</title>
        <authorList>
            <person name="Zhong Y."/>
            <person name="Wu W."/>
            <person name="Sun C."/>
            <person name="Zou P."/>
            <person name="Liu Y."/>
            <person name="Dai S."/>
            <person name="Zhou R."/>
        </authorList>
    </citation>
    <scope>NUCLEOTIDE SEQUENCE [LARGE SCALE GENOMIC DNA]</scope>
</reference>
<evidence type="ECO:0000313" key="2">
    <source>
        <dbReference type="Proteomes" id="UP001057402"/>
    </source>
</evidence>
<gene>
    <name evidence="1" type="ORF">MLD38_016941</name>
</gene>
<name>A0ACB9QP22_9MYRT</name>
<proteinExistence type="predicted"/>
<accession>A0ACB9QP22</accession>
<sequence length="89" mass="10038">MSMAYRFDLSQVHLMHIEVEIRRYPHLSSFNRSAGLWRREGVIDPKTVLPSLMPYASPTEVQWHAKAPLSAGGNFLSSWAGSCRHEPSG</sequence>
<keyword evidence="2" id="KW-1185">Reference proteome</keyword>
<evidence type="ECO:0000313" key="1">
    <source>
        <dbReference type="EMBL" id="KAI4368379.1"/>
    </source>
</evidence>
<dbReference type="EMBL" id="CM042884">
    <property type="protein sequence ID" value="KAI4368379.1"/>
    <property type="molecule type" value="Genomic_DNA"/>
</dbReference>
<protein>
    <submittedName>
        <fullName evidence="1">Uncharacterized protein</fullName>
    </submittedName>
</protein>
<dbReference type="Proteomes" id="UP001057402">
    <property type="component" value="Chromosome 5"/>
</dbReference>
<organism evidence="1 2">
    <name type="scientific">Melastoma candidum</name>
    <dbReference type="NCBI Taxonomy" id="119954"/>
    <lineage>
        <taxon>Eukaryota</taxon>
        <taxon>Viridiplantae</taxon>
        <taxon>Streptophyta</taxon>
        <taxon>Embryophyta</taxon>
        <taxon>Tracheophyta</taxon>
        <taxon>Spermatophyta</taxon>
        <taxon>Magnoliopsida</taxon>
        <taxon>eudicotyledons</taxon>
        <taxon>Gunneridae</taxon>
        <taxon>Pentapetalae</taxon>
        <taxon>rosids</taxon>
        <taxon>malvids</taxon>
        <taxon>Myrtales</taxon>
        <taxon>Melastomataceae</taxon>
        <taxon>Melastomatoideae</taxon>
        <taxon>Melastomateae</taxon>
        <taxon>Melastoma</taxon>
    </lineage>
</organism>